<keyword evidence="3" id="KW-1185">Reference proteome</keyword>
<evidence type="ECO:0000259" key="1">
    <source>
        <dbReference type="Pfam" id="PF13847"/>
    </source>
</evidence>
<sequence>RTADEHATHLLPYIKPDSRIIDVGCGTGSITLDLARKVPKGFVLGIEYNENSIQIAKSEAKRQNITNVDFLRGDANDLSHLEPSSFDISYSHQVLIHLPNPPSVLKGISRLIKPGGLISTRDNHSFFTHPTSPANERDWELYRIWSRKRGAHPDAGFKNHLWMHEAGFAWERIKYGSAAWEAPYSAKRDFAGSQKNGFLTVYGVEPEEGDRGFLRELGEFWEMWEKDPGARFVGVDGWVIGFKE</sequence>
<dbReference type="HOGENOM" id="CLU_057148_3_0_1"/>
<dbReference type="Proteomes" id="UP000016932">
    <property type="component" value="Unassembled WGS sequence"/>
</dbReference>
<dbReference type="SUPFAM" id="SSF53335">
    <property type="entry name" value="S-adenosyl-L-methionine-dependent methyltransferases"/>
    <property type="match status" value="1"/>
</dbReference>
<feature type="non-terminal residue" evidence="2">
    <location>
        <position position="244"/>
    </location>
</feature>
<protein>
    <recommendedName>
        <fullName evidence="1">Methyltransferase domain-containing protein</fullName>
    </recommendedName>
</protein>
<dbReference type="InterPro" id="IPR029063">
    <property type="entry name" value="SAM-dependent_MTases_sf"/>
</dbReference>
<dbReference type="Gene3D" id="3.40.50.150">
    <property type="entry name" value="Vaccinia Virus protein VP39"/>
    <property type="match status" value="1"/>
</dbReference>
<accession>M3ADX2</accession>
<proteinExistence type="predicted"/>
<dbReference type="VEuPathDB" id="FungiDB:MYCFIDRAFT_36664"/>
<name>M3ADX2_PSEFD</name>
<gene>
    <name evidence="2" type="ORF">MYCFIDRAFT_36664</name>
</gene>
<feature type="domain" description="Methyltransferase" evidence="1">
    <location>
        <begin position="15"/>
        <end position="123"/>
    </location>
</feature>
<dbReference type="RefSeq" id="XP_007925770.1">
    <property type="nucleotide sequence ID" value="XM_007927579.1"/>
</dbReference>
<dbReference type="CDD" id="cd02440">
    <property type="entry name" value="AdoMet_MTases"/>
    <property type="match status" value="1"/>
</dbReference>
<dbReference type="eggNOG" id="KOG1269">
    <property type="taxonomic scope" value="Eukaryota"/>
</dbReference>
<dbReference type="KEGG" id="pfj:MYCFIDRAFT_36664"/>
<evidence type="ECO:0000313" key="2">
    <source>
        <dbReference type="EMBL" id="EME82736.1"/>
    </source>
</evidence>
<dbReference type="PANTHER" id="PTHR43861">
    <property type="entry name" value="TRANS-ACONITATE 2-METHYLTRANSFERASE-RELATED"/>
    <property type="match status" value="1"/>
</dbReference>
<dbReference type="OrthoDB" id="10017101at2759"/>
<reference evidence="2 3" key="1">
    <citation type="journal article" date="2012" name="PLoS Pathog.">
        <title>Diverse lifestyles and strategies of plant pathogenesis encoded in the genomes of eighteen Dothideomycetes fungi.</title>
        <authorList>
            <person name="Ohm R.A."/>
            <person name="Feau N."/>
            <person name="Henrissat B."/>
            <person name="Schoch C.L."/>
            <person name="Horwitz B.A."/>
            <person name="Barry K.W."/>
            <person name="Condon B.J."/>
            <person name="Copeland A.C."/>
            <person name="Dhillon B."/>
            <person name="Glaser F."/>
            <person name="Hesse C.N."/>
            <person name="Kosti I."/>
            <person name="LaButti K."/>
            <person name="Lindquist E.A."/>
            <person name="Lucas S."/>
            <person name="Salamov A.A."/>
            <person name="Bradshaw R.E."/>
            <person name="Ciuffetti L."/>
            <person name="Hamelin R.C."/>
            <person name="Kema G.H.J."/>
            <person name="Lawrence C."/>
            <person name="Scott J.A."/>
            <person name="Spatafora J.W."/>
            <person name="Turgeon B.G."/>
            <person name="de Wit P.J.G.M."/>
            <person name="Zhong S."/>
            <person name="Goodwin S.B."/>
            <person name="Grigoriev I.V."/>
        </authorList>
    </citation>
    <scope>NUCLEOTIDE SEQUENCE [LARGE SCALE GENOMIC DNA]</scope>
    <source>
        <strain evidence="2 3">CIRAD86</strain>
    </source>
</reference>
<dbReference type="Pfam" id="PF13847">
    <property type="entry name" value="Methyltransf_31"/>
    <property type="match status" value="1"/>
</dbReference>
<evidence type="ECO:0000313" key="3">
    <source>
        <dbReference type="Proteomes" id="UP000016932"/>
    </source>
</evidence>
<organism evidence="2 3">
    <name type="scientific">Pseudocercospora fijiensis (strain CIRAD86)</name>
    <name type="common">Black leaf streak disease fungus</name>
    <name type="synonym">Mycosphaerella fijiensis</name>
    <dbReference type="NCBI Taxonomy" id="383855"/>
    <lineage>
        <taxon>Eukaryota</taxon>
        <taxon>Fungi</taxon>
        <taxon>Dikarya</taxon>
        <taxon>Ascomycota</taxon>
        <taxon>Pezizomycotina</taxon>
        <taxon>Dothideomycetes</taxon>
        <taxon>Dothideomycetidae</taxon>
        <taxon>Mycosphaerellales</taxon>
        <taxon>Mycosphaerellaceae</taxon>
        <taxon>Pseudocercospora</taxon>
    </lineage>
</organism>
<dbReference type="AlphaFoldDB" id="M3ADX2"/>
<dbReference type="EMBL" id="KB446558">
    <property type="protein sequence ID" value="EME82736.1"/>
    <property type="molecule type" value="Genomic_DNA"/>
</dbReference>
<dbReference type="GeneID" id="19339133"/>
<dbReference type="InterPro" id="IPR025714">
    <property type="entry name" value="Methyltranfer_dom"/>
</dbReference>